<proteinExistence type="predicted"/>
<name>A0A3G4ZQ68_9VIRU</name>
<gene>
    <name evidence="2" type="ORF">Barrevirus9_17</name>
</gene>
<feature type="transmembrane region" description="Helical" evidence="1">
    <location>
        <begin position="172"/>
        <end position="191"/>
    </location>
</feature>
<feature type="transmembrane region" description="Helical" evidence="1">
    <location>
        <begin position="377"/>
        <end position="394"/>
    </location>
</feature>
<feature type="transmembrane region" description="Helical" evidence="1">
    <location>
        <begin position="71"/>
        <end position="89"/>
    </location>
</feature>
<organism evidence="2">
    <name type="scientific">Barrevirus sp</name>
    <dbReference type="NCBI Taxonomy" id="2487763"/>
    <lineage>
        <taxon>Viruses</taxon>
        <taxon>Varidnaviria</taxon>
        <taxon>Bamfordvirae</taxon>
        <taxon>Nucleocytoviricota</taxon>
        <taxon>Megaviricetes</taxon>
        <taxon>Imitervirales</taxon>
        <taxon>Mimiviridae</taxon>
        <taxon>Klosneuvirinae</taxon>
    </lineage>
</organism>
<feature type="transmembrane region" description="Helical" evidence="1">
    <location>
        <begin position="279"/>
        <end position="301"/>
    </location>
</feature>
<protein>
    <submittedName>
        <fullName evidence="2">Uncharacterized protein</fullName>
    </submittedName>
</protein>
<feature type="transmembrane region" description="Helical" evidence="1">
    <location>
        <begin position="6"/>
        <end position="25"/>
    </location>
</feature>
<feature type="transmembrane region" description="Helical" evidence="1">
    <location>
        <begin position="313"/>
        <end position="330"/>
    </location>
</feature>
<dbReference type="EMBL" id="MK072006">
    <property type="protein sequence ID" value="AYV77048.1"/>
    <property type="molecule type" value="Genomic_DNA"/>
</dbReference>
<reference evidence="2" key="1">
    <citation type="submission" date="2018-10" db="EMBL/GenBank/DDBJ databases">
        <title>Hidden diversity of soil giant viruses.</title>
        <authorList>
            <person name="Schulz F."/>
            <person name="Alteio L."/>
            <person name="Goudeau D."/>
            <person name="Ryan E.M."/>
            <person name="Malmstrom R.R."/>
            <person name="Blanchard J."/>
            <person name="Woyke T."/>
        </authorList>
    </citation>
    <scope>NUCLEOTIDE SEQUENCE</scope>
    <source>
        <strain evidence="2">BAV1</strain>
    </source>
</reference>
<feature type="transmembrane region" description="Helical" evidence="1">
    <location>
        <begin position="336"/>
        <end position="356"/>
    </location>
</feature>
<keyword evidence="1" id="KW-0472">Membrane</keyword>
<feature type="transmembrane region" description="Helical" evidence="1">
    <location>
        <begin position="439"/>
        <end position="458"/>
    </location>
</feature>
<keyword evidence="1" id="KW-1133">Transmembrane helix</keyword>
<accession>A0A3G4ZQ68</accession>
<evidence type="ECO:0000313" key="2">
    <source>
        <dbReference type="EMBL" id="AYV77048.1"/>
    </source>
</evidence>
<evidence type="ECO:0000256" key="1">
    <source>
        <dbReference type="SAM" id="Phobius"/>
    </source>
</evidence>
<feature type="transmembrane region" description="Helical" evidence="1">
    <location>
        <begin position="95"/>
        <end position="115"/>
    </location>
</feature>
<keyword evidence="1" id="KW-0812">Transmembrane</keyword>
<sequence length="572" mass="66133">MLIEIIHFATVLASGLLIFNDYNFLLKMLTIDSLFNALHFSYLFFINNNLTESQIVNDSTTLYYGTSLDRYIYYIGLYLLYKSVIYFFWLQESFIYSYILLFTIIPFIINIILASKAFDTIRKRKEIFIKTVIAKILVSMVKHCGKVYLEKEDISIKHEEIMEILKDYKETVNYFFTVLKSLGIIVVLSYVKNYAPSAYYGIIKYIYNYKTGELLASYNGDSAKKLLTDILENKKWYELTKPNTFKAIIFLYQLNADNVDIFGKLINDFNFILIKSLSIWSFSSLLASIYVSPGLSLIFLLYSRYVRRGNSNFIGNLVIILLSFIIGYFYPSYLLITLISQFGPAIIFNQGTYIVIRLVYRNIKYFAEEIIKNNKDITISFGIISLYILLLKTINVSKHVLIGINVGANILMGLSPKKQVIFGTLLLSTYNSDYRLEHLLFNSVILYLILGYLPTIFINTYTIQDLLRLALDINVRQYYREAIRYVRGRKNVGQDAIAFRLLDTKKYPSISQMGQQIVRQSDLQDSISVDDPIFNKSTDNFINEISIDVSDDSSYTVKLADTDITVINNFLG</sequence>